<evidence type="ECO:0000259" key="4">
    <source>
        <dbReference type="PROSITE" id="PS50887"/>
    </source>
</evidence>
<dbReference type="SMART" id="SM00052">
    <property type="entry name" value="EAL"/>
    <property type="match status" value="1"/>
</dbReference>
<feature type="domain" description="EAL" evidence="2">
    <location>
        <begin position="403"/>
        <end position="646"/>
    </location>
</feature>
<gene>
    <name evidence="5" type="ORF">GCM10007916_27700</name>
</gene>
<comment type="caution">
    <text evidence="5">The sequence shown here is derived from an EMBL/GenBank/DDBJ whole genome shotgun (WGS) entry which is preliminary data.</text>
</comment>
<dbReference type="Gene3D" id="6.20.270.20">
    <property type="entry name" value="LapD/MoxY periplasmic domain"/>
    <property type="match status" value="1"/>
</dbReference>
<keyword evidence="1" id="KW-1133">Transmembrane helix</keyword>
<dbReference type="InterPro" id="IPR001633">
    <property type="entry name" value="EAL_dom"/>
</dbReference>
<dbReference type="RefSeq" id="WP_284204805.1">
    <property type="nucleotide sequence ID" value="NZ_BSPQ01000013.1"/>
</dbReference>
<dbReference type="PROSITE" id="PS50883">
    <property type="entry name" value="EAL"/>
    <property type="match status" value="1"/>
</dbReference>
<dbReference type="Pfam" id="PF00672">
    <property type="entry name" value="HAMP"/>
    <property type="match status" value="1"/>
</dbReference>
<dbReference type="PROSITE" id="PS50887">
    <property type="entry name" value="GGDEF"/>
    <property type="match status" value="1"/>
</dbReference>
<dbReference type="PANTHER" id="PTHR33121:SF79">
    <property type="entry name" value="CYCLIC DI-GMP PHOSPHODIESTERASE PDED-RELATED"/>
    <property type="match status" value="1"/>
</dbReference>
<dbReference type="CDD" id="cd01948">
    <property type="entry name" value="EAL"/>
    <property type="match status" value="1"/>
</dbReference>
<dbReference type="InterPro" id="IPR043128">
    <property type="entry name" value="Rev_trsase/Diguanyl_cyclase"/>
</dbReference>
<dbReference type="InterPro" id="IPR000160">
    <property type="entry name" value="GGDEF_dom"/>
</dbReference>
<dbReference type="InterPro" id="IPR029787">
    <property type="entry name" value="Nucleotide_cyclase"/>
</dbReference>
<proteinExistence type="predicted"/>
<keyword evidence="1" id="KW-0472">Membrane</keyword>
<protein>
    <submittedName>
        <fullName evidence="5">GGDEF domain-containing protein</fullName>
    </submittedName>
</protein>
<dbReference type="Gene3D" id="3.30.110.200">
    <property type="match status" value="1"/>
</dbReference>
<dbReference type="SMART" id="SM00267">
    <property type="entry name" value="GGDEF"/>
    <property type="match status" value="1"/>
</dbReference>
<dbReference type="InterPro" id="IPR032244">
    <property type="entry name" value="LapD_MoxY_N"/>
</dbReference>
<dbReference type="Gene3D" id="3.30.70.270">
    <property type="match status" value="1"/>
</dbReference>
<dbReference type="Pfam" id="PF16448">
    <property type="entry name" value="LapD_MoxY_N"/>
    <property type="match status" value="1"/>
</dbReference>
<keyword evidence="6" id="KW-1185">Reference proteome</keyword>
<evidence type="ECO:0000313" key="5">
    <source>
        <dbReference type="EMBL" id="GLS91701.1"/>
    </source>
</evidence>
<evidence type="ECO:0000256" key="1">
    <source>
        <dbReference type="SAM" id="Phobius"/>
    </source>
</evidence>
<sequence>MTLYNQINSLLLALFLLVMSSLVYFQFTETKAFMVDQMDSDLNNTVTSLSLMLKPHLETGDAATVDTLVNVIFEGGFYKQVTLSWLADNKQQQWKNEVSIQKVPQWFIDLDLFKAQSKEVTITSGWLQLATLKVVSNPAIGYRELWRIMNNTLMVLAILFLVCMVLLRLRLKRILKPLHEVAEHARDVSQRKFNPSMALPSTTELKEVVGAINSMSGQLKQVFSALDDEVESLKDDTLRDHVSHLPNRLYLTGQLNSWLNEPDIGALLIADLNWLDQLHSRYGYQMRDQTIKVLAKKFTKELPHADETLVARISNTEFAFLIRKADREQVLESLQSLIRLINQEMLNASFESNQDFAIGISERTNGVTRAELLSQADNALQKALNENKISNWFYVESEQDVSREGWREQLVKSINQNQFLFQWQPIQQCSDGEVIHREIYCRLEVDGKVIKAGQFMPYIERLTLGHRLDRCLLQAIAKEKLLDLNSEPIAVNLSRESVNNLDFHRWLKGYLSEVRSPEKLHFEMSESGITQNLDTCLQLCEIITMAGSKFGVDNCGRQMGSLTYLQQLKPHYIKLDMSLSCYNNEENEENQQNLELCRALVNIARGLNITAIITGIEDERHLQTIKPLRAEGYQGYIMPPVEITTA</sequence>
<feature type="domain" description="HAMP" evidence="3">
    <location>
        <begin position="172"/>
        <end position="224"/>
    </location>
</feature>
<name>A0ABQ6E2X6_9GAMM</name>
<dbReference type="SMART" id="SM00304">
    <property type="entry name" value="HAMP"/>
    <property type="match status" value="1"/>
</dbReference>
<dbReference type="Gene3D" id="6.10.340.10">
    <property type="match status" value="1"/>
</dbReference>
<feature type="domain" description="GGDEF" evidence="4">
    <location>
        <begin position="263"/>
        <end position="396"/>
    </location>
</feature>
<accession>A0ABQ6E2X6</accession>
<evidence type="ECO:0000259" key="3">
    <source>
        <dbReference type="PROSITE" id="PS50885"/>
    </source>
</evidence>
<dbReference type="InterPro" id="IPR042461">
    <property type="entry name" value="LapD_MoxY_peri_C"/>
</dbReference>
<dbReference type="SUPFAM" id="SSF141868">
    <property type="entry name" value="EAL domain-like"/>
    <property type="match status" value="1"/>
</dbReference>
<dbReference type="InterPro" id="IPR035919">
    <property type="entry name" value="EAL_sf"/>
</dbReference>
<dbReference type="CDD" id="cd06225">
    <property type="entry name" value="HAMP"/>
    <property type="match status" value="1"/>
</dbReference>
<dbReference type="CDD" id="cd01949">
    <property type="entry name" value="GGDEF"/>
    <property type="match status" value="1"/>
</dbReference>
<dbReference type="EMBL" id="BSPQ01000013">
    <property type="protein sequence ID" value="GLS91701.1"/>
    <property type="molecule type" value="Genomic_DNA"/>
</dbReference>
<keyword evidence="1" id="KW-0812">Transmembrane</keyword>
<reference evidence="6" key="1">
    <citation type="journal article" date="2019" name="Int. J. Syst. Evol. Microbiol.">
        <title>The Global Catalogue of Microorganisms (GCM) 10K type strain sequencing project: providing services to taxonomists for standard genome sequencing and annotation.</title>
        <authorList>
            <consortium name="The Broad Institute Genomics Platform"/>
            <consortium name="The Broad Institute Genome Sequencing Center for Infectious Disease"/>
            <person name="Wu L."/>
            <person name="Ma J."/>
        </authorList>
    </citation>
    <scope>NUCLEOTIDE SEQUENCE [LARGE SCALE GENOMIC DNA]</scope>
    <source>
        <strain evidence="6">NBRC 103166</strain>
    </source>
</reference>
<dbReference type="SUPFAM" id="SSF55073">
    <property type="entry name" value="Nucleotide cyclase"/>
    <property type="match status" value="1"/>
</dbReference>
<dbReference type="PROSITE" id="PS50885">
    <property type="entry name" value="HAMP"/>
    <property type="match status" value="1"/>
</dbReference>
<dbReference type="InterPro" id="IPR003660">
    <property type="entry name" value="HAMP_dom"/>
</dbReference>
<dbReference type="Pfam" id="PF00563">
    <property type="entry name" value="EAL"/>
    <property type="match status" value="1"/>
</dbReference>
<evidence type="ECO:0000259" key="2">
    <source>
        <dbReference type="PROSITE" id="PS50883"/>
    </source>
</evidence>
<dbReference type="Gene3D" id="3.20.20.450">
    <property type="entry name" value="EAL domain"/>
    <property type="match status" value="1"/>
</dbReference>
<evidence type="ECO:0000313" key="6">
    <source>
        <dbReference type="Proteomes" id="UP001157353"/>
    </source>
</evidence>
<dbReference type="Proteomes" id="UP001157353">
    <property type="component" value="Unassembled WGS sequence"/>
</dbReference>
<feature type="transmembrane region" description="Helical" evidence="1">
    <location>
        <begin position="148"/>
        <end position="167"/>
    </location>
</feature>
<dbReference type="NCBIfam" id="TIGR00254">
    <property type="entry name" value="GGDEF"/>
    <property type="match status" value="1"/>
</dbReference>
<organism evidence="5 6">
    <name type="scientific">Psychromonas marina</name>
    <dbReference type="NCBI Taxonomy" id="88364"/>
    <lineage>
        <taxon>Bacteria</taxon>
        <taxon>Pseudomonadati</taxon>
        <taxon>Pseudomonadota</taxon>
        <taxon>Gammaproteobacteria</taxon>
        <taxon>Alteromonadales</taxon>
        <taxon>Psychromonadaceae</taxon>
        <taxon>Psychromonas</taxon>
    </lineage>
</organism>
<dbReference type="Pfam" id="PF00990">
    <property type="entry name" value="GGDEF"/>
    <property type="match status" value="1"/>
</dbReference>
<dbReference type="PANTHER" id="PTHR33121">
    <property type="entry name" value="CYCLIC DI-GMP PHOSPHODIESTERASE PDEF"/>
    <property type="match status" value="1"/>
</dbReference>
<dbReference type="InterPro" id="IPR050706">
    <property type="entry name" value="Cyclic-di-GMP_PDE-like"/>
</dbReference>